<name>A0A4D6KZZ5_VIGUN</name>
<evidence type="ECO:0000313" key="2">
    <source>
        <dbReference type="Proteomes" id="UP000501690"/>
    </source>
</evidence>
<proteinExistence type="predicted"/>
<keyword evidence="2" id="KW-1185">Reference proteome</keyword>
<dbReference type="AlphaFoldDB" id="A0A4D6KZZ5"/>
<organism evidence="1 2">
    <name type="scientific">Vigna unguiculata</name>
    <name type="common">Cowpea</name>
    <dbReference type="NCBI Taxonomy" id="3917"/>
    <lineage>
        <taxon>Eukaryota</taxon>
        <taxon>Viridiplantae</taxon>
        <taxon>Streptophyta</taxon>
        <taxon>Embryophyta</taxon>
        <taxon>Tracheophyta</taxon>
        <taxon>Spermatophyta</taxon>
        <taxon>Magnoliopsida</taxon>
        <taxon>eudicotyledons</taxon>
        <taxon>Gunneridae</taxon>
        <taxon>Pentapetalae</taxon>
        <taxon>rosids</taxon>
        <taxon>fabids</taxon>
        <taxon>Fabales</taxon>
        <taxon>Fabaceae</taxon>
        <taxon>Papilionoideae</taxon>
        <taxon>50 kb inversion clade</taxon>
        <taxon>NPAAA clade</taxon>
        <taxon>indigoferoid/millettioid clade</taxon>
        <taxon>Phaseoleae</taxon>
        <taxon>Vigna</taxon>
    </lineage>
</organism>
<reference evidence="1 2" key="1">
    <citation type="submission" date="2019-04" db="EMBL/GenBank/DDBJ databases">
        <title>An improved genome assembly and genetic linkage map for asparagus bean, Vigna unguiculata ssp. sesquipedialis.</title>
        <authorList>
            <person name="Xia Q."/>
            <person name="Zhang R."/>
            <person name="Dong Y."/>
        </authorList>
    </citation>
    <scope>NUCLEOTIDE SEQUENCE [LARGE SCALE GENOMIC DNA]</scope>
    <source>
        <tissue evidence="1">Leaf</tissue>
    </source>
</reference>
<accession>A0A4D6KZZ5</accession>
<evidence type="ECO:0000313" key="1">
    <source>
        <dbReference type="EMBL" id="QCD80811.1"/>
    </source>
</evidence>
<dbReference type="EMBL" id="CP039346">
    <property type="protein sequence ID" value="QCD80811.1"/>
    <property type="molecule type" value="Genomic_DNA"/>
</dbReference>
<dbReference type="Proteomes" id="UP000501690">
    <property type="component" value="Linkage Group LG2"/>
</dbReference>
<sequence>MEARESSDGGGRWSRLAETNKTVWSSVETVAPATAAAEATMTTTEAAAMSGGETVAVVN</sequence>
<gene>
    <name evidence="1" type="ORF">DEO72_LG2g1134</name>
</gene>
<protein>
    <submittedName>
        <fullName evidence="1">Uncharacterized protein</fullName>
    </submittedName>
</protein>